<dbReference type="PANTHER" id="PTHR13847:SF280">
    <property type="entry name" value="D-AMINO ACID DEHYDROGENASE"/>
    <property type="match status" value="1"/>
</dbReference>
<dbReference type="RefSeq" id="WP_092008429.1">
    <property type="nucleotide sequence ID" value="NZ_FOYW01000001.1"/>
</dbReference>
<comment type="similarity">
    <text evidence="1">Belongs to the DadA oxidoreductase family.</text>
</comment>
<gene>
    <name evidence="4" type="ORF">SAMN05216203_0170</name>
</gene>
<dbReference type="PANTHER" id="PTHR13847">
    <property type="entry name" value="SARCOSINE DEHYDROGENASE-RELATED"/>
    <property type="match status" value="1"/>
</dbReference>
<dbReference type="EMBL" id="FOYW01000001">
    <property type="protein sequence ID" value="SFR42321.1"/>
    <property type="molecule type" value="Genomic_DNA"/>
</dbReference>
<dbReference type="NCBIfam" id="NF001933">
    <property type="entry name" value="PRK00711.1"/>
    <property type="match status" value="1"/>
</dbReference>
<keyword evidence="2" id="KW-0560">Oxidoreductase</keyword>
<proteinExistence type="inferred from homology"/>
<accession>A0A1I6GJK8</accession>
<dbReference type="GO" id="GO:0005886">
    <property type="term" value="C:plasma membrane"/>
    <property type="evidence" value="ECO:0007669"/>
    <property type="project" value="TreeGrafter"/>
</dbReference>
<dbReference type="InterPro" id="IPR036188">
    <property type="entry name" value="FAD/NAD-bd_sf"/>
</dbReference>
<reference evidence="4 5" key="1">
    <citation type="submission" date="2016-10" db="EMBL/GenBank/DDBJ databases">
        <authorList>
            <person name="de Groot N.N."/>
        </authorList>
    </citation>
    <scope>NUCLEOTIDE SEQUENCE [LARGE SCALE GENOMIC DNA]</scope>
    <source>
        <strain evidence="4 5">CGMCC 1.9167</strain>
    </source>
</reference>
<dbReference type="SUPFAM" id="SSF54373">
    <property type="entry name" value="FAD-linked reductases, C-terminal domain"/>
    <property type="match status" value="1"/>
</dbReference>
<evidence type="ECO:0000256" key="2">
    <source>
        <dbReference type="ARBA" id="ARBA00023002"/>
    </source>
</evidence>
<evidence type="ECO:0000256" key="1">
    <source>
        <dbReference type="ARBA" id="ARBA00009410"/>
    </source>
</evidence>
<dbReference type="Gene3D" id="3.50.50.60">
    <property type="entry name" value="FAD/NAD(P)-binding domain"/>
    <property type="match status" value="2"/>
</dbReference>
<evidence type="ECO:0000313" key="4">
    <source>
        <dbReference type="EMBL" id="SFR42321.1"/>
    </source>
</evidence>
<evidence type="ECO:0000259" key="3">
    <source>
        <dbReference type="Pfam" id="PF01266"/>
    </source>
</evidence>
<dbReference type="InterPro" id="IPR006076">
    <property type="entry name" value="FAD-dep_OxRdtase"/>
</dbReference>
<feature type="domain" description="FAD dependent oxidoreductase" evidence="3">
    <location>
        <begin position="3"/>
        <end position="412"/>
    </location>
</feature>
<protein>
    <submittedName>
        <fullName evidence="4">D-amino-acid dehydrogenase</fullName>
    </submittedName>
</protein>
<dbReference type="Pfam" id="PF01266">
    <property type="entry name" value="DAO"/>
    <property type="match status" value="1"/>
</dbReference>
<dbReference type="GO" id="GO:0005737">
    <property type="term" value="C:cytoplasm"/>
    <property type="evidence" value="ECO:0007669"/>
    <property type="project" value="TreeGrafter"/>
</dbReference>
<dbReference type="GO" id="GO:0008718">
    <property type="term" value="F:D-amino-acid dehydrogenase activity"/>
    <property type="evidence" value="ECO:0007669"/>
    <property type="project" value="TreeGrafter"/>
</dbReference>
<sequence>MNVLIVGAGVVGVTAAWALVRRGHQVTVVDRLEGAALETSLANAGQRSYGYVYPWAAAGMVGTALRGLLSRYGPLKITTPWSPRTLEFLAMTARYSLSQRHYAVSHAAMLELGEYSRQCFLALEEPPARKFDGQHDGLMEVAGNQAACSALRTKARTLEKLGIEHEWLSAAAVRQREPGMQGSGTLVGGLRLPHDGTGDCHRFTRALARACERQGVHFQYRTAIRDWDLEGRRIRGAWLQSLPEHPGGSAKDEPSGHYLETGQVVLCAGCASRDLARPLGLNLPIYPVKGYSLTSDLEDPSKAPRSTVVDHGYKVAITRLGKRVRVTGFVELDSFQRKIPTRRLQVLREGFASRFPGAADLGRAEAWTGFRPMTPDGPPILGWGHQENLLLNTGHGTFGWTLSAGCGEIIGQLLDGETPAMGLAAFRPDRFT</sequence>
<dbReference type="AlphaFoldDB" id="A0A1I6GJK8"/>
<keyword evidence="5" id="KW-1185">Reference proteome</keyword>
<dbReference type="GO" id="GO:0055130">
    <property type="term" value="P:D-alanine catabolic process"/>
    <property type="evidence" value="ECO:0007669"/>
    <property type="project" value="TreeGrafter"/>
</dbReference>
<dbReference type="STRING" id="650891.SAMN05216203_0170"/>
<dbReference type="SUPFAM" id="SSF51905">
    <property type="entry name" value="FAD/NAD(P)-binding domain"/>
    <property type="match status" value="1"/>
</dbReference>
<dbReference type="Proteomes" id="UP000198644">
    <property type="component" value="Unassembled WGS sequence"/>
</dbReference>
<dbReference type="Gene3D" id="3.30.9.10">
    <property type="entry name" value="D-Amino Acid Oxidase, subunit A, domain 2"/>
    <property type="match status" value="1"/>
</dbReference>
<organism evidence="4 5">
    <name type="scientific">Marinobacter daqiaonensis</name>
    <dbReference type="NCBI Taxonomy" id="650891"/>
    <lineage>
        <taxon>Bacteria</taxon>
        <taxon>Pseudomonadati</taxon>
        <taxon>Pseudomonadota</taxon>
        <taxon>Gammaproteobacteria</taxon>
        <taxon>Pseudomonadales</taxon>
        <taxon>Marinobacteraceae</taxon>
        <taxon>Marinobacter</taxon>
    </lineage>
</organism>
<dbReference type="OrthoDB" id="9805337at2"/>
<evidence type="ECO:0000313" key="5">
    <source>
        <dbReference type="Proteomes" id="UP000198644"/>
    </source>
</evidence>
<name>A0A1I6GJK8_9GAMM</name>